<keyword evidence="3" id="KW-1185">Reference proteome</keyword>
<dbReference type="AlphaFoldDB" id="A0ABD6D1C0"/>
<dbReference type="EMBL" id="JBHUDL010000010">
    <property type="protein sequence ID" value="MFD1634458.1"/>
    <property type="molecule type" value="Genomic_DNA"/>
</dbReference>
<gene>
    <name evidence="2" type="ORF">ACFSBJ_12060</name>
</gene>
<evidence type="ECO:0000256" key="1">
    <source>
        <dbReference type="SAM" id="MobiDB-lite"/>
    </source>
</evidence>
<feature type="region of interest" description="Disordered" evidence="1">
    <location>
        <begin position="1"/>
        <end position="40"/>
    </location>
</feature>
<feature type="compositionally biased region" description="Polar residues" evidence="1">
    <location>
        <begin position="1"/>
        <end position="10"/>
    </location>
</feature>
<organism evidence="2 3">
    <name type="scientific">Haloplanus ruber</name>
    <dbReference type="NCBI Taxonomy" id="869892"/>
    <lineage>
        <taxon>Archaea</taxon>
        <taxon>Methanobacteriati</taxon>
        <taxon>Methanobacteriota</taxon>
        <taxon>Stenosarchaea group</taxon>
        <taxon>Halobacteria</taxon>
        <taxon>Halobacteriales</taxon>
        <taxon>Haloferacaceae</taxon>
        <taxon>Haloplanus</taxon>
    </lineage>
</organism>
<reference evidence="2 3" key="1">
    <citation type="journal article" date="2019" name="Int. J. Syst. Evol. Microbiol.">
        <title>The Global Catalogue of Microorganisms (GCM) 10K type strain sequencing project: providing services to taxonomists for standard genome sequencing and annotation.</title>
        <authorList>
            <consortium name="The Broad Institute Genomics Platform"/>
            <consortium name="The Broad Institute Genome Sequencing Center for Infectious Disease"/>
            <person name="Wu L."/>
            <person name="Ma J."/>
        </authorList>
    </citation>
    <scope>NUCLEOTIDE SEQUENCE [LARGE SCALE GENOMIC DNA]</scope>
    <source>
        <strain evidence="2 3">CGMCC 1.10594</strain>
    </source>
</reference>
<dbReference type="Proteomes" id="UP001597075">
    <property type="component" value="Unassembled WGS sequence"/>
</dbReference>
<sequence length="57" mass="6328">MSMNDGQSKNPPVRVPQSAEAAEELALEDADEKLTDDEEWKRRNLAVACARKIGDID</sequence>
<comment type="caution">
    <text evidence="2">The sequence shown here is derived from an EMBL/GenBank/DDBJ whole genome shotgun (WGS) entry which is preliminary data.</text>
</comment>
<accession>A0ABD6D1C0</accession>
<dbReference type="RefSeq" id="WP_256404705.1">
    <property type="nucleotide sequence ID" value="NZ_CP187151.1"/>
</dbReference>
<feature type="compositionally biased region" description="Acidic residues" evidence="1">
    <location>
        <begin position="21"/>
        <end position="38"/>
    </location>
</feature>
<proteinExistence type="predicted"/>
<name>A0ABD6D1C0_9EURY</name>
<protein>
    <submittedName>
        <fullName evidence="2">Uncharacterized protein</fullName>
    </submittedName>
</protein>
<evidence type="ECO:0000313" key="3">
    <source>
        <dbReference type="Proteomes" id="UP001597075"/>
    </source>
</evidence>
<evidence type="ECO:0000313" key="2">
    <source>
        <dbReference type="EMBL" id="MFD1634458.1"/>
    </source>
</evidence>